<comment type="similarity">
    <text evidence="1">Belongs to the ribosome association toxin RatA family.</text>
</comment>
<gene>
    <name evidence="4" type="ORF">fsci_07890</name>
</gene>
<accession>A0ABQ6PG83</accession>
<organism evidence="4 5">
    <name type="scientific">Francisella sciaenopsi</name>
    <dbReference type="NCBI Taxonomy" id="3055034"/>
    <lineage>
        <taxon>Bacteria</taxon>
        <taxon>Pseudomonadati</taxon>
        <taxon>Pseudomonadota</taxon>
        <taxon>Gammaproteobacteria</taxon>
        <taxon>Thiotrichales</taxon>
        <taxon>Francisellaceae</taxon>
        <taxon>Francisella</taxon>
    </lineage>
</organism>
<dbReference type="EMBL" id="BTHG01000002">
    <property type="protein sequence ID" value="GMN89303.1"/>
    <property type="molecule type" value="Genomic_DNA"/>
</dbReference>
<dbReference type="Proteomes" id="UP001628164">
    <property type="component" value="Unassembled WGS sequence"/>
</dbReference>
<sequence>MKKSVKTQKFNYPIDEVTSLLLDVDNYKNFIPMRYSEAELLKKTPTFQKALIKLKIPLLKVELITDYKIIDDNNIEVSMQGGPFKVMQGHWEFKKIDDKSSQVKLTSKYSFKNIILEKTISPIIGTGLSSQVIKYFFKGLNQK</sequence>
<dbReference type="Gene3D" id="3.30.530.20">
    <property type="match status" value="1"/>
</dbReference>
<evidence type="ECO:0000256" key="1">
    <source>
        <dbReference type="ARBA" id="ARBA00008918"/>
    </source>
</evidence>
<dbReference type="Pfam" id="PF03364">
    <property type="entry name" value="Polyketide_cyc"/>
    <property type="match status" value="1"/>
</dbReference>
<keyword evidence="5" id="KW-1185">Reference proteome</keyword>
<evidence type="ECO:0000313" key="5">
    <source>
        <dbReference type="Proteomes" id="UP001628164"/>
    </source>
</evidence>
<name>A0ABQ6PG83_9GAMM</name>
<comment type="caution">
    <text evidence="4">The sequence shown here is derived from an EMBL/GenBank/DDBJ whole genome shotgun (WGS) entry which is preliminary data.</text>
</comment>
<dbReference type="SUPFAM" id="SSF55961">
    <property type="entry name" value="Bet v1-like"/>
    <property type="match status" value="1"/>
</dbReference>
<reference evidence="4 5" key="1">
    <citation type="journal article" date="2024" name="Dis. Aquat. Organ.">
        <title>Francisella sciaenopsi sp. nov. isolated from diseased red drum Sciaenops ocellatus in Florida, USA.</title>
        <authorList>
            <person name="Kawahara M."/>
            <person name="Cody T.T."/>
            <person name="Yanong R.P.E."/>
            <person name="Henderson E."/>
            <person name="Yazdi Z."/>
            <person name="Soto E."/>
        </authorList>
    </citation>
    <scope>NUCLEOTIDE SEQUENCE [LARGE SCALE GENOMIC DNA]</scope>
    <source>
        <strain evidence="4 5">R22-20-7</strain>
    </source>
</reference>
<dbReference type="RefSeq" id="WP_407877118.1">
    <property type="nucleotide sequence ID" value="NZ_BTHG01000002.1"/>
</dbReference>
<dbReference type="InterPro" id="IPR005031">
    <property type="entry name" value="COQ10_START"/>
</dbReference>
<keyword evidence="2" id="KW-1277">Toxin-antitoxin system</keyword>
<evidence type="ECO:0000256" key="2">
    <source>
        <dbReference type="ARBA" id="ARBA00022649"/>
    </source>
</evidence>
<evidence type="ECO:0000313" key="4">
    <source>
        <dbReference type="EMBL" id="GMN89303.1"/>
    </source>
</evidence>
<dbReference type="InterPro" id="IPR023393">
    <property type="entry name" value="START-like_dom_sf"/>
</dbReference>
<protein>
    <recommendedName>
        <fullName evidence="3">Coenzyme Q-binding protein COQ10 START domain-containing protein</fullName>
    </recommendedName>
</protein>
<feature type="domain" description="Coenzyme Q-binding protein COQ10 START" evidence="3">
    <location>
        <begin position="11"/>
        <end position="123"/>
    </location>
</feature>
<evidence type="ECO:0000259" key="3">
    <source>
        <dbReference type="Pfam" id="PF03364"/>
    </source>
</evidence>
<proteinExistence type="inferred from homology"/>